<dbReference type="HOGENOM" id="CLU_3108735_0_0_1"/>
<proteinExistence type="predicted"/>
<evidence type="ECO:0000313" key="1">
    <source>
        <dbReference type="EMBL" id="EEC07199.1"/>
    </source>
</evidence>
<organism>
    <name type="scientific">Ixodes scapularis</name>
    <name type="common">Black-legged tick</name>
    <name type="synonym">Deer tick</name>
    <dbReference type="NCBI Taxonomy" id="6945"/>
    <lineage>
        <taxon>Eukaryota</taxon>
        <taxon>Metazoa</taxon>
        <taxon>Ecdysozoa</taxon>
        <taxon>Arthropoda</taxon>
        <taxon>Chelicerata</taxon>
        <taxon>Arachnida</taxon>
        <taxon>Acari</taxon>
        <taxon>Parasitiformes</taxon>
        <taxon>Ixodida</taxon>
        <taxon>Ixodoidea</taxon>
        <taxon>Ixodidae</taxon>
        <taxon>Ixodinae</taxon>
        <taxon>Ixodes</taxon>
    </lineage>
</organism>
<dbReference type="EnsemblMetazoa" id="ISCW005366-RA">
    <property type="protein sequence ID" value="ISCW005366-PA"/>
    <property type="gene ID" value="ISCW005366"/>
</dbReference>
<reference evidence="1 3" key="1">
    <citation type="submission" date="2008-03" db="EMBL/GenBank/DDBJ databases">
        <title>Annotation of Ixodes scapularis.</title>
        <authorList>
            <consortium name="Ixodes scapularis Genome Project Consortium"/>
            <person name="Caler E."/>
            <person name="Hannick L.I."/>
            <person name="Bidwell S."/>
            <person name="Joardar V."/>
            <person name="Thiagarajan M."/>
            <person name="Amedeo P."/>
            <person name="Galinsky K.J."/>
            <person name="Schobel S."/>
            <person name="Inman J."/>
            <person name="Hostetler J."/>
            <person name="Miller J."/>
            <person name="Hammond M."/>
            <person name="Megy K."/>
            <person name="Lawson D."/>
            <person name="Kodira C."/>
            <person name="Sutton G."/>
            <person name="Meyer J."/>
            <person name="Hill C.A."/>
            <person name="Birren B."/>
            <person name="Nene V."/>
            <person name="Collins F."/>
            <person name="Alarcon-Chaidez F."/>
            <person name="Wikel S."/>
            <person name="Strausberg R."/>
        </authorList>
    </citation>
    <scope>NUCLEOTIDE SEQUENCE [LARGE SCALE GENOMIC DNA]</scope>
    <source>
        <strain evidence="3">Wikel</strain>
        <strain evidence="1">Wikel colony</strain>
    </source>
</reference>
<accession>B7PKS7</accession>
<name>B7PKS7_IXOSC</name>
<dbReference type="VEuPathDB" id="VectorBase:ISCW005366"/>
<dbReference type="EMBL" id="DS735445">
    <property type="protein sequence ID" value="EEC07199.1"/>
    <property type="molecule type" value="Genomic_DNA"/>
</dbReference>
<evidence type="ECO:0000313" key="2">
    <source>
        <dbReference type="EnsemblMetazoa" id="ISCW005366-PA"/>
    </source>
</evidence>
<dbReference type="InParanoid" id="B7PKS7"/>
<dbReference type="EMBL" id="ABJB010241134">
    <property type="status" value="NOT_ANNOTATED_CDS"/>
    <property type="molecule type" value="Genomic_DNA"/>
</dbReference>
<sequence>MAIFCCRDSARNKDFTTELLCDFELDFGATGAFEVDISVGPAACVLETLVP</sequence>
<gene>
    <name evidence="1" type="ORF">IscW_ISCW005366</name>
</gene>
<dbReference type="AlphaFoldDB" id="B7PKS7"/>
<evidence type="ECO:0000313" key="3">
    <source>
        <dbReference type="Proteomes" id="UP000001555"/>
    </source>
</evidence>
<keyword evidence="3" id="KW-1185">Reference proteome</keyword>
<dbReference type="Proteomes" id="UP000001555">
    <property type="component" value="Unassembled WGS sequence"/>
</dbReference>
<protein>
    <submittedName>
        <fullName evidence="1 2">Uncharacterized protein</fullName>
    </submittedName>
</protein>
<dbReference type="VEuPathDB" id="VectorBase:ISCI005366"/>
<reference evidence="2" key="2">
    <citation type="submission" date="2020-05" db="UniProtKB">
        <authorList>
            <consortium name="EnsemblMetazoa"/>
        </authorList>
    </citation>
    <scope>IDENTIFICATION</scope>
    <source>
        <strain evidence="2">wikel</strain>
    </source>
</reference>
<dbReference type="PaxDb" id="6945-B7PKS7"/>
<dbReference type="EMBL" id="ABJB011010096">
    <property type="status" value="NOT_ANNOTATED_CDS"/>
    <property type="molecule type" value="Genomic_DNA"/>
</dbReference>